<dbReference type="RefSeq" id="WP_336586819.1">
    <property type="nucleotide sequence ID" value="NZ_JBBAXC010000007.1"/>
</dbReference>
<feature type="transmembrane region" description="Helical" evidence="1">
    <location>
        <begin position="33"/>
        <end position="51"/>
    </location>
</feature>
<keyword evidence="3" id="KW-1185">Reference proteome</keyword>
<name>A0ABU8HDW6_9BACI</name>
<feature type="transmembrane region" description="Helical" evidence="1">
    <location>
        <begin position="82"/>
        <end position="100"/>
    </location>
</feature>
<dbReference type="EMBL" id="JBBAXC010000007">
    <property type="protein sequence ID" value="MEI5907378.1"/>
    <property type="molecule type" value="Genomic_DNA"/>
</dbReference>
<evidence type="ECO:0008006" key="4">
    <source>
        <dbReference type="Google" id="ProtNLM"/>
    </source>
</evidence>
<organism evidence="2 3">
    <name type="scientific">Bacillus spongiae</name>
    <dbReference type="NCBI Taxonomy" id="2683610"/>
    <lineage>
        <taxon>Bacteria</taxon>
        <taxon>Bacillati</taxon>
        <taxon>Bacillota</taxon>
        <taxon>Bacilli</taxon>
        <taxon>Bacillales</taxon>
        <taxon>Bacillaceae</taxon>
        <taxon>Bacillus</taxon>
    </lineage>
</organism>
<feature type="transmembrane region" description="Helical" evidence="1">
    <location>
        <begin position="58"/>
        <end position="76"/>
    </location>
</feature>
<keyword evidence="1" id="KW-0812">Transmembrane</keyword>
<evidence type="ECO:0000313" key="2">
    <source>
        <dbReference type="EMBL" id="MEI5907378.1"/>
    </source>
</evidence>
<comment type="caution">
    <text evidence="2">The sequence shown here is derived from an EMBL/GenBank/DDBJ whole genome shotgun (WGS) entry which is preliminary data.</text>
</comment>
<protein>
    <recommendedName>
        <fullName evidence="4">TIGR04086 family membrane protein</fullName>
    </recommendedName>
</protein>
<gene>
    <name evidence="2" type="ORF">WAK64_09950</name>
</gene>
<proteinExistence type="predicted"/>
<evidence type="ECO:0000256" key="1">
    <source>
        <dbReference type="SAM" id="Phobius"/>
    </source>
</evidence>
<evidence type="ECO:0000313" key="3">
    <source>
        <dbReference type="Proteomes" id="UP001312865"/>
    </source>
</evidence>
<dbReference type="Proteomes" id="UP001312865">
    <property type="component" value="Unassembled WGS sequence"/>
</dbReference>
<accession>A0ABU8HDW6</accession>
<feature type="transmembrane region" description="Helical" evidence="1">
    <location>
        <begin position="7"/>
        <end position="27"/>
    </location>
</feature>
<reference evidence="2 3" key="1">
    <citation type="journal article" date="2018" name="J. Microbiol.">
        <title>Bacillus spongiae sp. nov., isolated from sponge of Jeju Island.</title>
        <authorList>
            <person name="Lee G.E."/>
            <person name="Im W.T."/>
            <person name="Park J.S."/>
        </authorList>
    </citation>
    <scope>NUCLEOTIDE SEQUENCE [LARGE SCALE GENOMIC DNA]</scope>
    <source>
        <strain evidence="2 3">135PIL107-10</strain>
    </source>
</reference>
<keyword evidence="1" id="KW-1133">Transmembrane helix</keyword>
<keyword evidence="1" id="KW-0472">Membrane</keyword>
<sequence length="108" mass="12459">MEFRKGSLLSFILVVIAAFVVFFVMHINTDHYNLTYIFNFFSGGLIGCTIVKGIRKIIFFYLFVIIIVIIINQFFITGFANINYFSIILIVAGFFFGRYIENKLEGSN</sequence>